<feature type="region of interest" description="Disordered" evidence="1">
    <location>
        <begin position="63"/>
        <end position="84"/>
    </location>
</feature>
<feature type="compositionally biased region" description="Low complexity" evidence="1">
    <location>
        <begin position="64"/>
        <end position="74"/>
    </location>
</feature>
<dbReference type="PATRIC" id="fig|43678.3.peg.255"/>
<gene>
    <name evidence="2" type="ORF">OJAG_02420</name>
</gene>
<evidence type="ECO:0000313" key="3">
    <source>
        <dbReference type="Proteomes" id="UP000076447"/>
    </source>
</evidence>
<evidence type="ECO:0000256" key="1">
    <source>
        <dbReference type="SAM" id="MobiDB-lite"/>
    </source>
</evidence>
<dbReference type="AlphaFoldDB" id="A0A163T3Y5"/>
<protein>
    <submittedName>
        <fullName evidence="2">Uncharacterized protein</fullName>
    </submittedName>
</protein>
<comment type="caution">
    <text evidence="2">The sequence shown here is derived from an EMBL/GenBank/DDBJ whole genome shotgun (WGS) entry which is preliminary data.</text>
</comment>
<reference evidence="2 3" key="1">
    <citation type="submission" date="2016-01" db="EMBL/GenBank/DDBJ databases">
        <title>Genome sequence of Oerskovia enterophila VJag, an agar and cellulose degrading bacterium.</title>
        <authorList>
            <person name="Poehlein A."/>
            <person name="Jag V."/>
            <person name="Bengelsdorf F."/>
            <person name="Duerre P."/>
            <person name="Daniel R."/>
        </authorList>
    </citation>
    <scope>NUCLEOTIDE SEQUENCE [LARGE SCALE GENOMIC DNA]</scope>
    <source>
        <strain evidence="2 3">VJag</strain>
    </source>
</reference>
<evidence type="ECO:0000313" key="2">
    <source>
        <dbReference type="EMBL" id="KZM37072.1"/>
    </source>
</evidence>
<dbReference type="STRING" id="43678.OJAG_02420"/>
<accession>A0A163T3Y5</accession>
<organism evidence="2 3">
    <name type="scientific">Oerskovia enterophila</name>
    <dbReference type="NCBI Taxonomy" id="43678"/>
    <lineage>
        <taxon>Bacteria</taxon>
        <taxon>Bacillati</taxon>
        <taxon>Actinomycetota</taxon>
        <taxon>Actinomycetes</taxon>
        <taxon>Micrococcales</taxon>
        <taxon>Cellulomonadaceae</taxon>
        <taxon>Oerskovia</taxon>
    </lineage>
</organism>
<sequence>MGLLRDAIDAGDHVVLETIDPTGQPTRRRVKPLVLEGGRLRALDPARDAELTVAVHRIAGVFTDAPAPAQDDAPTGASSGAPND</sequence>
<dbReference type="EMBL" id="LRIE01000030">
    <property type="protein sequence ID" value="KZM37072.1"/>
    <property type="molecule type" value="Genomic_DNA"/>
</dbReference>
<name>A0A163T3Y5_9CELL</name>
<dbReference type="Proteomes" id="UP000076447">
    <property type="component" value="Unassembled WGS sequence"/>
</dbReference>
<proteinExistence type="predicted"/>